<name>A0A2P2LJB4_RHIMU</name>
<evidence type="ECO:0000313" key="5">
    <source>
        <dbReference type="EMBL" id="MBX18049.1"/>
    </source>
</evidence>
<reference evidence="5" key="1">
    <citation type="submission" date="2018-02" db="EMBL/GenBank/DDBJ databases">
        <title>Rhizophora mucronata_Transcriptome.</title>
        <authorList>
            <person name="Meera S.P."/>
            <person name="Sreeshan A."/>
            <person name="Augustine A."/>
        </authorList>
    </citation>
    <scope>NUCLEOTIDE SEQUENCE</scope>
    <source>
        <tissue evidence="5">Leaf</tissue>
    </source>
</reference>
<dbReference type="GO" id="GO:0043036">
    <property type="term" value="C:starch grain"/>
    <property type="evidence" value="ECO:0007669"/>
    <property type="project" value="TreeGrafter"/>
</dbReference>
<dbReference type="Gene3D" id="3.90.190.10">
    <property type="entry name" value="Protein tyrosine phosphatase superfamily"/>
    <property type="match status" value="1"/>
</dbReference>
<accession>A0A2P2LJB4</accession>
<keyword evidence="3" id="KW-0119">Carbohydrate metabolism</keyword>
<dbReference type="InterPro" id="IPR000340">
    <property type="entry name" value="Dual-sp_phosphatase_cat-dom"/>
</dbReference>
<dbReference type="PROSITE" id="PS50054">
    <property type="entry name" value="TYR_PHOSPHATASE_DUAL"/>
    <property type="match status" value="1"/>
</dbReference>
<dbReference type="SUPFAM" id="SSF81296">
    <property type="entry name" value="E set domains"/>
    <property type="match status" value="1"/>
</dbReference>
<dbReference type="InterPro" id="IPR045204">
    <property type="entry name" value="DSP_laforin-like"/>
</dbReference>
<dbReference type="InterPro" id="IPR014756">
    <property type="entry name" value="Ig_E-set"/>
</dbReference>
<keyword evidence="1" id="KW-0378">Hydrolase</keyword>
<dbReference type="GO" id="GO:0009507">
    <property type="term" value="C:chloroplast"/>
    <property type="evidence" value="ECO:0007669"/>
    <property type="project" value="TreeGrafter"/>
</dbReference>
<sequence>MRYSKITEQIYVGSCIQTEADVETLSNAGVTAILNFQSGIEAENWQINFNSIKESCEKFKILIINYPIRDADSSDLRKKLPFCVGLLLRLLKKSHRVLVTCTTGFDRSPVCVIAYLHWMTDTSLHAAYNFVTGLHLCRPDRPAIAWATWDLIAMVESGRHDGPATHAVTFVWNGSEGEDVCLVGDFTGNWKEPMKANHKGGPRYEVEVRLPQGKYYYKYIVNGQWRHSTASPTERDERGNINNVIVVGDTASVRPFILQQKKVGL</sequence>
<dbReference type="GO" id="GO:0005983">
    <property type="term" value="P:starch catabolic process"/>
    <property type="evidence" value="ECO:0007669"/>
    <property type="project" value="TreeGrafter"/>
</dbReference>
<dbReference type="FunFam" id="2.60.40.10:FF:000972">
    <property type="entry name" value="Phosphoglucan phosphatase LSF1, chloroplastic"/>
    <property type="match status" value="1"/>
</dbReference>
<dbReference type="InterPro" id="IPR020422">
    <property type="entry name" value="TYR_PHOSPHATASE_DUAL_dom"/>
</dbReference>
<dbReference type="InterPro" id="IPR032640">
    <property type="entry name" value="AMPK1_CBM"/>
</dbReference>
<organism evidence="5">
    <name type="scientific">Rhizophora mucronata</name>
    <name type="common">Asiatic mangrove</name>
    <dbReference type="NCBI Taxonomy" id="61149"/>
    <lineage>
        <taxon>Eukaryota</taxon>
        <taxon>Viridiplantae</taxon>
        <taxon>Streptophyta</taxon>
        <taxon>Embryophyta</taxon>
        <taxon>Tracheophyta</taxon>
        <taxon>Spermatophyta</taxon>
        <taxon>Magnoliopsida</taxon>
        <taxon>eudicotyledons</taxon>
        <taxon>Gunneridae</taxon>
        <taxon>Pentapetalae</taxon>
        <taxon>rosids</taxon>
        <taxon>fabids</taxon>
        <taxon>Malpighiales</taxon>
        <taxon>Rhizophoraceae</taxon>
        <taxon>Rhizophora</taxon>
    </lineage>
</organism>
<evidence type="ECO:0000256" key="3">
    <source>
        <dbReference type="ARBA" id="ARBA00023277"/>
    </source>
</evidence>
<evidence type="ECO:0000256" key="1">
    <source>
        <dbReference type="ARBA" id="ARBA00022801"/>
    </source>
</evidence>
<dbReference type="Pfam" id="PF00782">
    <property type="entry name" value="DSPc"/>
    <property type="match status" value="1"/>
</dbReference>
<dbReference type="GO" id="GO:0004721">
    <property type="term" value="F:phosphoprotein phosphatase activity"/>
    <property type="evidence" value="ECO:0007669"/>
    <property type="project" value="UniProtKB-KW"/>
</dbReference>
<feature type="domain" description="Tyrosine-protein phosphatase" evidence="4">
    <location>
        <begin position="2"/>
        <end position="160"/>
    </location>
</feature>
<evidence type="ECO:0000259" key="4">
    <source>
        <dbReference type="PROSITE" id="PS50054"/>
    </source>
</evidence>
<dbReference type="SMART" id="SM00195">
    <property type="entry name" value="DSPc"/>
    <property type="match status" value="1"/>
</dbReference>
<dbReference type="CDD" id="cd02859">
    <property type="entry name" value="E_set_AMPKbeta_like_N"/>
    <property type="match status" value="1"/>
</dbReference>
<proteinExistence type="predicted"/>
<evidence type="ECO:0000256" key="2">
    <source>
        <dbReference type="ARBA" id="ARBA00022912"/>
    </source>
</evidence>
<dbReference type="Gene3D" id="2.60.40.10">
    <property type="entry name" value="Immunoglobulins"/>
    <property type="match status" value="1"/>
</dbReference>
<dbReference type="InterPro" id="IPR013783">
    <property type="entry name" value="Ig-like_fold"/>
</dbReference>
<dbReference type="InterPro" id="IPR029021">
    <property type="entry name" value="Prot-tyrosine_phosphatase-like"/>
</dbReference>
<keyword evidence="2" id="KW-0904">Protein phosphatase</keyword>
<protein>
    <submittedName>
        <fullName evidence="5">Phosphoglucan phosphatase LSF1ic</fullName>
    </submittedName>
</protein>
<dbReference type="Pfam" id="PF16561">
    <property type="entry name" value="AMPK1_CBM"/>
    <property type="match status" value="1"/>
</dbReference>
<dbReference type="PANTHER" id="PTHR47661">
    <property type="entry name" value="PHOSPHOGLUCAN PHOSPHATASE LSF1, CHLOROPLASTIC"/>
    <property type="match status" value="1"/>
</dbReference>
<dbReference type="GO" id="GO:0019203">
    <property type="term" value="F:carbohydrate phosphatase activity"/>
    <property type="evidence" value="ECO:0007669"/>
    <property type="project" value="InterPro"/>
</dbReference>
<dbReference type="AlphaFoldDB" id="A0A2P2LJB4"/>
<dbReference type="SUPFAM" id="SSF52799">
    <property type="entry name" value="(Phosphotyrosine protein) phosphatases II"/>
    <property type="match status" value="1"/>
</dbReference>
<dbReference type="PANTHER" id="PTHR47661:SF2">
    <property type="entry name" value="PHOSPHOGLUCAN PHOSPHATASE LSF1, CHLOROPLASTIC"/>
    <property type="match status" value="1"/>
</dbReference>
<dbReference type="CDD" id="cd14526">
    <property type="entry name" value="DSP_laforin-like"/>
    <property type="match status" value="1"/>
</dbReference>
<dbReference type="EMBL" id="GGEC01037565">
    <property type="protein sequence ID" value="MBX18049.1"/>
    <property type="molecule type" value="Transcribed_RNA"/>
</dbReference>